<organism evidence="2 3">
    <name type="scientific">Tupaia chinensis</name>
    <name type="common">Chinese tree shrew</name>
    <name type="synonym">Tupaia belangeri chinensis</name>
    <dbReference type="NCBI Taxonomy" id="246437"/>
    <lineage>
        <taxon>Eukaryota</taxon>
        <taxon>Metazoa</taxon>
        <taxon>Chordata</taxon>
        <taxon>Craniata</taxon>
        <taxon>Vertebrata</taxon>
        <taxon>Euteleostomi</taxon>
        <taxon>Mammalia</taxon>
        <taxon>Eutheria</taxon>
        <taxon>Euarchontoglires</taxon>
        <taxon>Scandentia</taxon>
        <taxon>Tupaiidae</taxon>
        <taxon>Tupaia</taxon>
    </lineage>
</organism>
<feature type="region of interest" description="Disordered" evidence="1">
    <location>
        <begin position="1"/>
        <end position="34"/>
    </location>
</feature>
<evidence type="ECO:0000313" key="3">
    <source>
        <dbReference type="Proteomes" id="UP000011518"/>
    </source>
</evidence>
<name>L9L7Y4_TUPCH</name>
<dbReference type="AlphaFoldDB" id="L9L7Y4"/>
<evidence type="ECO:0000313" key="2">
    <source>
        <dbReference type="EMBL" id="ELW70769.1"/>
    </source>
</evidence>
<evidence type="ECO:0000256" key="1">
    <source>
        <dbReference type="SAM" id="MobiDB-lite"/>
    </source>
</evidence>
<sequence>MEALGRTRLGRREPPWHHLSPQTEPPTGLGLQGRSAPEMARNRARLFLCEFALLLWRCEAKLGKAELPLLVAARRDTRTAQRLRPLEQSWCLDALCSLGTSPSLKTDADQVESPALERAAELSA</sequence>
<dbReference type="InParanoid" id="L9L7Y4"/>
<protein>
    <submittedName>
        <fullName evidence="2">Uncharacterized protein</fullName>
    </submittedName>
</protein>
<reference evidence="3" key="1">
    <citation type="submission" date="2012-07" db="EMBL/GenBank/DDBJ databases">
        <title>Genome of the Chinese tree shrew, a rising model animal genetically related to primates.</title>
        <authorList>
            <person name="Zhang G."/>
            <person name="Fan Y."/>
            <person name="Yao Y."/>
            <person name="Huang Z."/>
        </authorList>
    </citation>
    <scope>NUCLEOTIDE SEQUENCE [LARGE SCALE GENOMIC DNA]</scope>
</reference>
<keyword evidence="3" id="KW-1185">Reference proteome</keyword>
<proteinExistence type="predicted"/>
<dbReference type="Proteomes" id="UP000011518">
    <property type="component" value="Unassembled WGS sequence"/>
</dbReference>
<accession>L9L7Y4</accession>
<dbReference type="EMBL" id="KB320485">
    <property type="protein sequence ID" value="ELW70769.1"/>
    <property type="molecule type" value="Genomic_DNA"/>
</dbReference>
<reference evidence="3" key="2">
    <citation type="journal article" date="2013" name="Nat. Commun.">
        <title>Genome of the Chinese tree shrew.</title>
        <authorList>
            <person name="Fan Y."/>
            <person name="Huang Z.Y."/>
            <person name="Cao C.C."/>
            <person name="Chen C.S."/>
            <person name="Chen Y.X."/>
            <person name="Fan D.D."/>
            <person name="He J."/>
            <person name="Hou H.L."/>
            <person name="Hu L."/>
            <person name="Hu X.T."/>
            <person name="Jiang X.T."/>
            <person name="Lai R."/>
            <person name="Lang Y.S."/>
            <person name="Liang B."/>
            <person name="Liao S.G."/>
            <person name="Mu D."/>
            <person name="Ma Y.Y."/>
            <person name="Niu Y.Y."/>
            <person name="Sun X.Q."/>
            <person name="Xia J.Q."/>
            <person name="Xiao J."/>
            <person name="Xiong Z.Q."/>
            <person name="Xu L."/>
            <person name="Yang L."/>
            <person name="Zhang Y."/>
            <person name="Zhao W."/>
            <person name="Zhao X.D."/>
            <person name="Zheng Y.T."/>
            <person name="Zhou J.M."/>
            <person name="Zhu Y.B."/>
            <person name="Zhang G.J."/>
            <person name="Wang J."/>
            <person name="Yao Y.G."/>
        </authorList>
    </citation>
    <scope>NUCLEOTIDE SEQUENCE [LARGE SCALE GENOMIC DNA]</scope>
</reference>
<gene>
    <name evidence="2" type="ORF">TREES_T100011584</name>
</gene>
<feature type="region of interest" description="Disordered" evidence="1">
    <location>
        <begin position="103"/>
        <end position="124"/>
    </location>
</feature>